<keyword evidence="1" id="KW-0805">Transcription regulation</keyword>
<protein>
    <submittedName>
        <fullName evidence="6">Multiprotein bridging factor type 1</fullName>
    </submittedName>
</protein>
<evidence type="ECO:0000256" key="3">
    <source>
        <dbReference type="ARBA" id="ARBA00023163"/>
    </source>
</evidence>
<dbReference type="SMART" id="SM00530">
    <property type="entry name" value="HTH_XRE"/>
    <property type="match status" value="1"/>
</dbReference>
<dbReference type="GO" id="GO:0003677">
    <property type="term" value="F:DNA binding"/>
    <property type="evidence" value="ECO:0007669"/>
    <property type="project" value="UniProtKB-KW"/>
</dbReference>
<evidence type="ECO:0000313" key="6">
    <source>
        <dbReference type="EMBL" id="ACF24561.1"/>
    </source>
</evidence>
<dbReference type="InterPro" id="IPR001387">
    <property type="entry name" value="Cro/C1-type_HTH"/>
</dbReference>
<dbReference type="Gene3D" id="1.10.260.40">
    <property type="entry name" value="lambda repressor-like DNA-binding domains"/>
    <property type="match status" value="1"/>
</dbReference>
<dbReference type="GO" id="GO:0005634">
    <property type="term" value="C:nucleus"/>
    <property type="evidence" value="ECO:0007669"/>
    <property type="project" value="TreeGrafter"/>
</dbReference>
<dbReference type="Pfam" id="PF01381">
    <property type="entry name" value="HTH_3"/>
    <property type="match status" value="1"/>
</dbReference>
<sequence>MNFEQDWKNVVIKKKTSKPKTAHEKMRAQASGSMSIEKKYRGGTNKNGPSVYAKKIEAEDADFKHRKITVEFKKALMKARQAKKLSQKQLAQQCQLQASVIQQYENGKAIPNGQIISKLNRILGVSLPKIPKKKKVKD</sequence>
<dbReference type="AlphaFoldDB" id="B5A4K9"/>
<dbReference type="PROSITE" id="PS50943">
    <property type="entry name" value="HTH_CROC1"/>
    <property type="match status" value="1"/>
</dbReference>
<feature type="domain" description="HTH cro/C1-type" evidence="5">
    <location>
        <begin position="76"/>
        <end position="130"/>
    </location>
</feature>
<dbReference type="CDD" id="cd00093">
    <property type="entry name" value="HTH_XRE"/>
    <property type="match status" value="1"/>
</dbReference>
<reference evidence="6" key="1">
    <citation type="journal article" date="2008" name="Mol. Biol. Evol.">
        <title>Nucleus-encoded periplastid-targeted EFL in chlorarachniophytes.</title>
        <authorList>
            <person name="Gile G.H."/>
            <person name="Keeling P.J."/>
        </authorList>
    </citation>
    <scope>NUCLEOTIDE SEQUENCE</scope>
    <source>
        <strain evidence="6">CCMP 2057</strain>
    </source>
</reference>
<keyword evidence="2" id="KW-0238">DNA-binding</keyword>
<dbReference type="SUPFAM" id="SSF47413">
    <property type="entry name" value="lambda repressor-like DNA-binding domains"/>
    <property type="match status" value="1"/>
</dbReference>
<keyword evidence="3" id="KW-0804">Transcription</keyword>
<accession>B5A4K9</accession>
<evidence type="ECO:0000256" key="1">
    <source>
        <dbReference type="ARBA" id="ARBA00023015"/>
    </source>
</evidence>
<dbReference type="EMBL" id="EU810293">
    <property type="protein sequence ID" value="ACF24561.1"/>
    <property type="molecule type" value="mRNA"/>
</dbReference>
<evidence type="ECO:0000256" key="4">
    <source>
        <dbReference type="SAM" id="MobiDB-lite"/>
    </source>
</evidence>
<dbReference type="PANTHER" id="PTHR10245:SF15">
    <property type="entry name" value="ENDOTHELIAL DIFFERENTIATION-RELATED FACTOR 1"/>
    <property type="match status" value="1"/>
</dbReference>
<dbReference type="Pfam" id="PF08523">
    <property type="entry name" value="MBF1"/>
    <property type="match status" value="1"/>
</dbReference>
<feature type="region of interest" description="Disordered" evidence="4">
    <location>
        <begin position="15"/>
        <end position="49"/>
    </location>
</feature>
<evidence type="ECO:0000256" key="2">
    <source>
        <dbReference type="ARBA" id="ARBA00023125"/>
    </source>
</evidence>
<proteinExistence type="evidence at transcript level"/>
<dbReference type="InterPro" id="IPR010982">
    <property type="entry name" value="Lambda_DNA-bd_dom_sf"/>
</dbReference>
<name>B5A4K9_GYMST</name>
<dbReference type="PANTHER" id="PTHR10245">
    <property type="entry name" value="ENDOTHELIAL DIFFERENTIATION-RELATED FACTOR 1 MULTIPROTEIN BRIDGING FACTOR 1"/>
    <property type="match status" value="1"/>
</dbReference>
<dbReference type="InterPro" id="IPR013729">
    <property type="entry name" value="MBF1_N"/>
</dbReference>
<evidence type="ECO:0000259" key="5">
    <source>
        <dbReference type="PROSITE" id="PS50943"/>
    </source>
</evidence>
<organism evidence="6">
    <name type="scientific">Gymnochlora stellata</name>
    <dbReference type="NCBI Taxonomy" id="67809"/>
    <lineage>
        <taxon>Eukaryota</taxon>
        <taxon>Sar</taxon>
        <taxon>Rhizaria</taxon>
        <taxon>Cercozoa</taxon>
        <taxon>Chlorarachniophyceae</taxon>
        <taxon>Gymnochlora</taxon>
    </lineage>
</organism>